<keyword evidence="3" id="KW-1185">Reference proteome</keyword>
<feature type="region of interest" description="Disordered" evidence="1">
    <location>
        <begin position="80"/>
        <end position="138"/>
    </location>
</feature>
<feature type="compositionally biased region" description="Pro residues" evidence="1">
    <location>
        <begin position="1"/>
        <end position="11"/>
    </location>
</feature>
<gene>
    <name evidence="2" type="ORF">PG986_002106</name>
</gene>
<feature type="region of interest" description="Disordered" evidence="1">
    <location>
        <begin position="1"/>
        <end position="49"/>
    </location>
</feature>
<comment type="caution">
    <text evidence="2">The sequence shown here is derived from an EMBL/GenBank/DDBJ whole genome shotgun (WGS) entry which is preliminary data.</text>
</comment>
<name>A0ABR1QYX2_9PEZI</name>
<evidence type="ECO:0000313" key="2">
    <source>
        <dbReference type="EMBL" id="KAK7967829.1"/>
    </source>
</evidence>
<feature type="compositionally biased region" description="Gly residues" evidence="1">
    <location>
        <begin position="115"/>
        <end position="125"/>
    </location>
</feature>
<reference evidence="2 3" key="1">
    <citation type="submission" date="2023-01" db="EMBL/GenBank/DDBJ databases">
        <title>Analysis of 21 Apiospora genomes using comparative genomics revels a genus with tremendous synthesis potential of carbohydrate active enzymes and secondary metabolites.</title>
        <authorList>
            <person name="Sorensen T."/>
        </authorList>
    </citation>
    <scope>NUCLEOTIDE SEQUENCE [LARGE SCALE GENOMIC DNA]</scope>
    <source>
        <strain evidence="2 3">CBS 24483</strain>
    </source>
</reference>
<dbReference type="GeneID" id="92071390"/>
<protein>
    <submittedName>
        <fullName evidence="2">Uncharacterized protein</fullName>
    </submittedName>
</protein>
<dbReference type="RefSeq" id="XP_066707221.1">
    <property type="nucleotide sequence ID" value="XM_066838328.1"/>
</dbReference>
<evidence type="ECO:0000256" key="1">
    <source>
        <dbReference type="SAM" id="MobiDB-lite"/>
    </source>
</evidence>
<organism evidence="2 3">
    <name type="scientific">Apiospora aurea</name>
    <dbReference type="NCBI Taxonomy" id="335848"/>
    <lineage>
        <taxon>Eukaryota</taxon>
        <taxon>Fungi</taxon>
        <taxon>Dikarya</taxon>
        <taxon>Ascomycota</taxon>
        <taxon>Pezizomycotina</taxon>
        <taxon>Sordariomycetes</taxon>
        <taxon>Xylariomycetidae</taxon>
        <taxon>Amphisphaeriales</taxon>
        <taxon>Apiosporaceae</taxon>
        <taxon>Apiospora</taxon>
    </lineage>
</organism>
<feature type="compositionally biased region" description="Basic and acidic residues" evidence="1">
    <location>
        <begin position="29"/>
        <end position="40"/>
    </location>
</feature>
<evidence type="ECO:0000313" key="3">
    <source>
        <dbReference type="Proteomes" id="UP001391051"/>
    </source>
</evidence>
<proteinExistence type="predicted"/>
<feature type="compositionally biased region" description="Gly residues" evidence="1">
    <location>
        <begin position="92"/>
        <end position="101"/>
    </location>
</feature>
<dbReference type="Proteomes" id="UP001391051">
    <property type="component" value="Unassembled WGS sequence"/>
</dbReference>
<dbReference type="EMBL" id="JAQQWE010000001">
    <property type="protein sequence ID" value="KAK7967829.1"/>
    <property type="molecule type" value="Genomic_DNA"/>
</dbReference>
<accession>A0ABR1QYX2</accession>
<sequence>MPPLQPIPIPHPPRDAHQTPQTHGAQDADPGRPRSYDARRHGGGPRGHAAVRPVVRLELVAVLQQAPAPVLPLDLAAAPHAAGEAEGDEGAGEGAEGGCAGGAEEAGLETCWGWVGDGGRGGGGGGKDERQGRTCRTP</sequence>